<dbReference type="eggNOG" id="COG1396">
    <property type="taxonomic scope" value="Bacteria"/>
</dbReference>
<dbReference type="Gene3D" id="1.10.260.40">
    <property type="entry name" value="lambda repressor-like DNA-binding domains"/>
    <property type="match status" value="1"/>
</dbReference>
<dbReference type="STRING" id="452652.KSE_60320"/>
<dbReference type="InterPro" id="IPR010982">
    <property type="entry name" value="Lambda_DNA-bd_dom_sf"/>
</dbReference>
<dbReference type="HOGENOM" id="CLU_055817_1_1_11"/>
<evidence type="ECO:0000313" key="3">
    <source>
        <dbReference type="Proteomes" id="UP000007076"/>
    </source>
</evidence>
<accession>E4N0W6</accession>
<dbReference type="EMBL" id="AP010968">
    <property type="protein sequence ID" value="BAJ31800.1"/>
    <property type="molecule type" value="Genomic_DNA"/>
</dbReference>
<feature type="domain" description="DUF5753" evidence="1">
    <location>
        <begin position="92"/>
        <end position="269"/>
    </location>
</feature>
<dbReference type="PATRIC" id="fig|452652.3.peg.6042"/>
<dbReference type="AlphaFoldDB" id="E4N0W6"/>
<evidence type="ECO:0000313" key="2">
    <source>
        <dbReference type="EMBL" id="BAJ31800.1"/>
    </source>
</evidence>
<dbReference type="KEGG" id="ksk:KSE_60320"/>
<evidence type="ECO:0000259" key="1">
    <source>
        <dbReference type="Pfam" id="PF19054"/>
    </source>
</evidence>
<organism evidence="2 3">
    <name type="scientific">Kitasatospora setae (strain ATCC 33774 / DSM 43861 / JCM 3304 / KCC A-0304 / NBRC 14216 / KM-6054)</name>
    <name type="common">Streptomyces setae</name>
    <dbReference type="NCBI Taxonomy" id="452652"/>
    <lineage>
        <taxon>Bacteria</taxon>
        <taxon>Bacillati</taxon>
        <taxon>Actinomycetota</taxon>
        <taxon>Actinomycetes</taxon>
        <taxon>Kitasatosporales</taxon>
        <taxon>Streptomycetaceae</taxon>
        <taxon>Kitasatospora</taxon>
    </lineage>
</organism>
<dbReference type="SUPFAM" id="SSF47413">
    <property type="entry name" value="lambda repressor-like DNA-binding domains"/>
    <property type="match status" value="1"/>
</dbReference>
<reference evidence="2 3" key="1">
    <citation type="journal article" date="2010" name="DNA Res.">
        <title>Genome sequence of Kitasatospora setae NBRC 14216T: an evolutionary snapshot of the family Streptomycetaceae.</title>
        <authorList>
            <person name="Ichikawa N."/>
            <person name="Oguchi A."/>
            <person name="Ikeda H."/>
            <person name="Ishikawa J."/>
            <person name="Kitani S."/>
            <person name="Watanabe Y."/>
            <person name="Nakamura S."/>
            <person name="Katano Y."/>
            <person name="Kishi E."/>
            <person name="Sasagawa M."/>
            <person name="Ankai A."/>
            <person name="Fukui S."/>
            <person name="Hashimoto Y."/>
            <person name="Kamata S."/>
            <person name="Otoguro M."/>
            <person name="Tanikawa S."/>
            <person name="Nihira T."/>
            <person name="Horinouchi S."/>
            <person name="Ohnishi Y."/>
            <person name="Hayakawa M."/>
            <person name="Kuzuyama T."/>
            <person name="Arisawa A."/>
            <person name="Nomoto F."/>
            <person name="Miura H."/>
            <person name="Takahashi Y."/>
            <person name="Fujita N."/>
        </authorList>
    </citation>
    <scope>NUCLEOTIDE SEQUENCE [LARGE SCALE GENOMIC DNA]</scope>
    <source>
        <strain evidence="3">ATCC 33774 / DSM 43861 / JCM 3304 / KCC A-0304 / NBRC 14216 / KM-6054</strain>
    </source>
</reference>
<dbReference type="CDD" id="cd00093">
    <property type="entry name" value="HTH_XRE"/>
    <property type="match status" value="1"/>
</dbReference>
<dbReference type="InterPro" id="IPR001387">
    <property type="entry name" value="Cro/C1-type_HTH"/>
</dbReference>
<sequence length="274" mass="30924">MAQQERVLHPDRSARDLFGFQLRKLRKQQGFSLTTLAAELRHAKTVIGNVETADRPIPLGLPAELDEFFQTDGLFDHLFKLTLRESFPEWSRRYVELEPLACEIREFATGTFPGLWQDDEYGPALIRLGNPLATAEEINRKWASRKARQELLTRDSAPLMWVVLDEAVIRRHVGGPEAMRKQIQHVLDLTEGPKSVVQVLPFAAGGHGAMSGTTTLLDFTDNPRVVFVEGSDAGQLIEAEPQVRHTSLIYNLVQVKALSPEDSRAWLHRAKEEI</sequence>
<keyword evidence="3" id="KW-1185">Reference proteome</keyword>
<name>E4N0W6_KITSK</name>
<dbReference type="GO" id="GO:0003677">
    <property type="term" value="F:DNA binding"/>
    <property type="evidence" value="ECO:0007669"/>
    <property type="project" value="InterPro"/>
</dbReference>
<dbReference type="InterPro" id="IPR043917">
    <property type="entry name" value="DUF5753"/>
</dbReference>
<protein>
    <recommendedName>
        <fullName evidence="1">DUF5753 domain-containing protein</fullName>
    </recommendedName>
</protein>
<dbReference type="RefSeq" id="WP_014139096.1">
    <property type="nucleotide sequence ID" value="NC_016109.1"/>
</dbReference>
<dbReference type="Pfam" id="PF19054">
    <property type="entry name" value="DUF5753"/>
    <property type="match status" value="1"/>
</dbReference>
<dbReference type="Proteomes" id="UP000007076">
    <property type="component" value="Chromosome"/>
</dbReference>
<proteinExistence type="predicted"/>
<gene>
    <name evidence="2" type="ordered locus">KSE_60320</name>
</gene>